<dbReference type="InterPro" id="IPR013320">
    <property type="entry name" value="ConA-like_dom_sf"/>
</dbReference>
<feature type="domain" description="GH16" evidence="2">
    <location>
        <begin position="289"/>
        <end position="544"/>
    </location>
</feature>
<comment type="similarity">
    <text evidence="1">Belongs to the glycosyl hydrolase 16 family.</text>
</comment>
<dbReference type="InterPro" id="IPR000757">
    <property type="entry name" value="Beta-glucanase-like"/>
</dbReference>
<gene>
    <name evidence="3" type="ORF">NE848_10585</name>
</gene>
<dbReference type="Proteomes" id="UP001155077">
    <property type="component" value="Unassembled WGS sequence"/>
</dbReference>
<evidence type="ECO:0000313" key="4">
    <source>
        <dbReference type="Proteomes" id="UP001155077"/>
    </source>
</evidence>
<evidence type="ECO:0000259" key="2">
    <source>
        <dbReference type="PROSITE" id="PS51762"/>
    </source>
</evidence>
<dbReference type="RefSeq" id="WP_252113291.1">
    <property type="nucleotide sequence ID" value="NZ_JAMSCK010000003.1"/>
</dbReference>
<dbReference type="GO" id="GO:0016787">
    <property type="term" value="F:hydrolase activity"/>
    <property type="evidence" value="ECO:0007669"/>
    <property type="project" value="UniProtKB-KW"/>
</dbReference>
<keyword evidence="4" id="KW-1185">Reference proteome</keyword>
<accession>A0ABT0Z268</accession>
<evidence type="ECO:0000256" key="1">
    <source>
        <dbReference type="ARBA" id="ARBA00006865"/>
    </source>
</evidence>
<dbReference type="Pfam" id="PF00722">
    <property type="entry name" value="Glyco_hydro_16"/>
    <property type="match status" value="1"/>
</dbReference>
<proteinExistence type="inferred from homology"/>
<organism evidence="3 4">
    <name type="scientific">Gramella jeungdoensis</name>
    <dbReference type="NCBI Taxonomy" id="708091"/>
    <lineage>
        <taxon>Bacteria</taxon>
        <taxon>Pseudomonadati</taxon>
        <taxon>Bacteroidota</taxon>
        <taxon>Flavobacteriia</taxon>
        <taxon>Flavobacteriales</taxon>
        <taxon>Flavobacteriaceae</taxon>
        <taxon>Christiangramia</taxon>
    </lineage>
</organism>
<name>A0ABT0Z268_9FLAO</name>
<dbReference type="EMBL" id="JAMSCK010000003">
    <property type="protein sequence ID" value="MCM8569828.1"/>
    <property type="molecule type" value="Genomic_DNA"/>
</dbReference>
<dbReference type="SUPFAM" id="SSF49899">
    <property type="entry name" value="Concanavalin A-like lectins/glucanases"/>
    <property type="match status" value="1"/>
</dbReference>
<protein>
    <submittedName>
        <fullName evidence="3">Glycoside hydrolase family 16 protein</fullName>
    </submittedName>
</protein>
<evidence type="ECO:0000313" key="3">
    <source>
        <dbReference type="EMBL" id="MCM8569828.1"/>
    </source>
</evidence>
<dbReference type="PROSITE" id="PS51762">
    <property type="entry name" value="GH16_2"/>
    <property type="match status" value="1"/>
</dbReference>
<dbReference type="PANTHER" id="PTHR10963:SF55">
    <property type="entry name" value="GLYCOSIDE HYDROLASE FAMILY 16 PROTEIN"/>
    <property type="match status" value="1"/>
</dbReference>
<sequence length="544" mass="58899">MKNIFFKLLFMITLSAGFISCEEDYDIGEINAPSNLTVTAEVVGQSDDNPRGDGSGMVNFTASATGAMTYKFGLPDGDEVVPSGSFSKPFSSSGNYTIPVIAYGPGGTSTSTTVNVDVFVAYEPPQDLIDKLVGDGSKEWRIKASAPSHFGLGPVGGSVLAEWYGAGPNEKATAGMYDDRYIFNEDGTFTHITNINTEDDSGTVFGRVGLIDELGSSGGTVEGADVLNLPYSDYTANWAIIAPGGVETIALSGTAFIGYYTGGDHQYHIFDRSVPGELIVRTTDGNNEFDWWFILTSDDGSGAGDGDGGAEFQTEFDDLLWEATFDDDTSLDTSVWNYEIGNGDNGWGNQEAQYYTENNTSIVDGNLLITAKRESESGFDFTSSRITTKDNFEFTYGRVEARAKLPEGGGTWPAIWMLGNNFDEVGWPATGEIDIMEHKGNDPGVIHGSLHYPGASGGDADTGTTTIENPSSEFHTYTMEWSAERIVFLVDGEVYHTYENTPDSPYNKDFFLIMNLAMGGTFGGDIDPDFQESSMEIDYIRVFQ</sequence>
<reference evidence="3" key="1">
    <citation type="submission" date="2022-06" db="EMBL/GenBank/DDBJ databases">
        <title>Gramella sediminis sp. nov., isolated from deep-sea sediment of the Indian Ocean.</title>
        <authorList>
            <person name="Yang L."/>
        </authorList>
    </citation>
    <scope>NUCLEOTIDE SEQUENCE</scope>
    <source>
        <strain evidence="3">HMD3159</strain>
    </source>
</reference>
<dbReference type="Gene3D" id="2.60.120.200">
    <property type="match status" value="1"/>
</dbReference>
<dbReference type="CDD" id="cd08023">
    <property type="entry name" value="GH16_laminarinase_like"/>
    <property type="match status" value="1"/>
</dbReference>
<keyword evidence="3" id="KW-0378">Hydrolase</keyword>
<dbReference type="PROSITE" id="PS51257">
    <property type="entry name" value="PROKAR_LIPOPROTEIN"/>
    <property type="match status" value="1"/>
</dbReference>
<comment type="caution">
    <text evidence="3">The sequence shown here is derived from an EMBL/GenBank/DDBJ whole genome shotgun (WGS) entry which is preliminary data.</text>
</comment>
<dbReference type="InterPro" id="IPR050546">
    <property type="entry name" value="Glycosyl_Hydrlase_16"/>
</dbReference>
<dbReference type="PANTHER" id="PTHR10963">
    <property type="entry name" value="GLYCOSYL HYDROLASE-RELATED"/>
    <property type="match status" value="1"/>
</dbReference>